<comment type="subcellular location">
    <subcellularLocation>
        <location evidence="1">Membrane</location>
        <topology evidence="1">Multi-pass membrane protein</topology>
    </subcellularLocation>
</comment>
<feature type="domain" description="Cyclic nucleotide-binding" evidence="9">
    <location>
        <begin position="1350"/>
        <end position="1473"/>
    </location>
</feature>
<dbReference type="InterPro" id="IPR018490">
    <property type="entry name" value="cNMP-bd_dom_sf"/>
</dbReference>
<keyword evidence="4 8" id="KW-1133">Transmembrane helix</keyword>
<keyword evidence="7" id="KW-1071">Ligand-gated ion channel</keyword>
<reference evidence="10 11" key="1">
    <citation type="journal article" date="2006" name="Science">
        <title>Phytophthora genome sequences uncover evolutionary origins and mechanisms of pathogenesis.</title>
        <authorList>
            <person name="Tyler B.M."/>
            <person name="Tripathy S."/>
            <person name="Zhang X."/>
            <person name="Dehal P."/>
            <person name="Jiang R.H."/>
            <person name="Aerts A."/>
            <person name="Arredondo F.D."/>
            <person name="Baxter L."/>
            <person name="Bensasson D."/>
            <person name="Beynon J.L."/>
            <person name="Chapman J."/>
            <person name="Damasceno C.M."/>
            <person name="Dorrance A.E."/>
            <person name="Dou D."/>
            <person name="Dickerman A.W."/>
            <person name="Dubchak I.L."/>
            <person name="Garbelotto M."/>
            <person name="Gijzen M."/>
            <person name="Gordon S.G."/>
            <person name="Govers F."/>
            <person name="Grunwald N.J."/>
            <person name="Huang W."/>
            <person name="Ivors K.L."/>
            <person name="Jones R.W."/>
            <person name="Kamoun S."/>
            <person name="Krampis K."/>
            <person name="Lamour K.H."/>
            <person name="Lee M.K."/>
            <person name="McDonald W.H."/>
            <person name="Medina M."/>
            <person name="Meijer H.J."/>
            <person name="Nordberg E.K."/>
            <person name="Maclean D.J."/>
            <person name="Ospina-Giraldo M.D."/>
            <person name="Morris P.F."/>
            <person name="Phuntumart V."/>
            <person name="Putnam N.H."/>
            <person name="Rash S."/>
            <person name="Rose J.K."/>
            <person name="Sakihama Y."/>
            <person name="Salamov A.A."/>
            <person name="Savidor A."/>
            <person name="Scheuring C.F."/>
            <person name="Smith B.M."/>
            <person name="Sobral B.W."/>
            <person name="Terry A."/>
            <person name="Torto-Alalibo T.A."/>
            <person name="Win J."/>
            <person name="Xu Z."/>
            <person name="Zhang H."/>
            <person name="Grigoriev I.V."/>
            <person name="Rokhsar D.S."/>
            <person name="Boore J.L."/>
        </authorList>
    </citation>
    <scope>NUCLEOTIDE SEQUENCE [LARGE SCALE GENOMIC DNA]</scope>
    <source>
        <strain evidence="10 11">P6497</strain>
    </source>
</reference>
<dbReference type="RefSeq" id="XP_009538942.1">
    <property type="nucleotide sequence ID" value="XM_009540647.1"/>
</dbReference>
<feature type="transmembrane region" description="Helical" evidence="8">
    <location>
        <begin position="752"/>
        <end position="772"/>
    </location>
</feature>
<evidence type="ECO:0000256" key="5">
    <source>
        <dbReference type="ARBA" id="ARBA00023065"/>
    </source>
</evidence>
<feature type="transmembrane region" description="Helical" evidence="8">
    <location>
        <begin position="211"/>
        <end position="234"/>
    </location>
</feature>
<dbReference type="SMR" id="G5AGH1"/>
<dbReference type="SUPFAM" id="SSF51206">
    <property type="entry name" value="cAMP-binding domain-like"/>
    <property type="match status" value="4"/>
</dbReference>
<dbReference type="Pfam" id="PF00520">
    <property type="entry name" value="Ion_trans"/>
    <property type="match status" value="3"/>
</dbReference>
<proteinExistence type="predicted"/>
<feature type="transmembrane region" description="Helical" evidence="8">
    <location>
        <begin position="560"/>
        <end position="581"/>
    </location>
</feature>
<dbReference type="InterPro" id="IPR014710">
    <property type="entry name" value="RmlC-like_jellyroll"/>
</dbReference>
<feature type="non-terminal residue" evidence="10">
    <location>
        <position position="1998"/>
    </location>
</feature>
<evidence type="ECO:0000256" key="6">
    <source>
        <dbReference type="ARBA" id="ARBA00023136"/>
    </source>
</evidence>
<dbReference type="InterPro" id="IPR000595">
    <property type="entry name" value="cNMP-bd_dom"/>
</dbReference>
<keyword evidence="6 8" id="KW-0472">Membrane</keyword>
<dbReference type="PROSITE" id="PS50042">
    <property type="entry name" value="CNMP_BINDING_3"/>
    <property type="match status" value="4"/>
</dbReference>
<feature type="transmembrane region" description="Helical" evidence="8">
    <location>
        <begin position="1674"/>
        <end position="1696"/>
    </location>
</feature>
<keyword evidence="5" id="KW-0406">Ion transport</keyword>
<evidence type="ECO:0000256" key="3">
    <source>
        <dbReference type="ARBA" id="ARBA00022692"/>
    </source>
</evidence>
<evidence type="ECO:0000256" key="4">
    <source>
        <dbReference type="ARBA" id="ARBA00022989"/>
    </source>
</evidence>
<keyword evidence="2" id="KW-0813">Transport</keyword>
<evidence type="ECO:0000256" key="1">
    <source>
        <dbReference type="ARBA" id="ARBA00004141"/>
    </source>
</evidence>
<dbReference type="InterPro" id="IPR050866">
    <property type="entry name" value="CNG_cation_channel"/>
</dbReference>
<dbReference type="InterPro" id="IPR005821">
    <property type="entry name" value="Ion_trans_dom"/>
</dbReference>
<protein>
    <recommendedName>
        <fullName evidence="9">Cyclic nucleotide-binding domain-containing protein</fullName>
    </recommendedName>
</protein>
<feature type="domain" description="Cyclic nucleotide-binding" evidence="9">
    <location>
        <begin position="873"/>
        <end position="959"/>
    </location>
</feature>
<feature type="transmembrane region" description="Helical" evidence="8">
    <location>
        <begin position="1019"/>
        <end position="1043"/>
    </location>
</feature>
<feature type="transmembrane region" description="Helical" evidence="8">
    <location>
        <begin position="1248"/>
        <end position="1266"/>
    </location>
</feature>
<dbReference type="GO" id="GO:0016020">
    <property type="term" value="C:membrane"/>
    <property type="evidence" value="ECO:0007669"/>
    <property type="project" value="UniProtKB-SubCell"/>
</dbReference>
<dbReference type="SMART" id="SM00100">
    <property type="entry name" value="cNMP"/>
    <property type="match status" value="4"/>
</dbReference>
<dbReference type="Gene3D" id="2.60.120.10">
    <property type="entry name" value="Jelly Rolls"/>
    <property type="match status" value="4"/>
</dbReference>
<sequence>MRPRSNSVELLLFEVQNALDPNSAFVHAWHQVLLVCVIYEITMLPYLVVFRDSGVSRATAELVLVYVCELLFLSDVYVELHMGFYEGGDVTRDATKSRLRYLKSPRFVLDVVALIPVIPKYIAQLDDVYAKYFVVLKMFKVLVGILLLSHFLACVRFLFGYDEHGEDHWLPHKPDHEQTARTKYLMSIFWSFGVMTGLFEGELPHTVPAFIFTIFVAICGFLLFTYLCAMFFMISKCESGQNEASEARINQFKHMLSFHHVPEELQHQAIEYLKRYYTYTESNDREAMRLLCPSIRKDIQVALMKDTVASVVIFEGCSDQFIIAITSLLEMISLPAFFVVFHAGDRGDAMYFVNSGVLHVLVNGVKVREERKNDFFGEMSIFLNRPRFATVVTTTYCTLYKLDRFHLERVLDGYPEYANSIPNQVRALERRIFSGKSQESPEGATGKRKTISRLLRKHVQNEKTKPSLGWAVPSAMSKRERNHRKTSLRMLPVMQIVASQLNWKRDPKAPFWSVVLLHKAIDFESRKRMWWILALEINLMYFWFVIPTRLVFEVLDFENWVISVLNVLMEIALWIDIYLNFNLSYMENSEKIWDTAWTARRYLRSKFAFDLLCALPHWAMGSEFLRLLRLLRMWRVMDHLKEVDEYLHLDNKRRLMLFGWLMVMLYHTFACLHFSITYVEGFSTGAHAWLPSSDLHLSRLNESYFIDSANVTYAAGSSEIIEIGLNQYFRSLYYACYVITALGRPVEPASDVQLGAALVFMLIGFFITAIVVDNVQKRFTASAFEQKEFFSNRTRIQLFLMRQNAPLAIHKRVSAFLDFWWSAHRGAVIGSLLEDLPTTIKNDIMKSICKPALQTLALLAGVRPVLNELEQVLIDNVKFILYGQGEVIYRQGDFAGGLFFLLEGELCVIANGGAPRSIPQGSFIGTAVLDFDNTSPSYSERVMAISGCIVLFISREHLQLMRTTFPALPDALEALEKRFLDPKFLKASEMATSAMTSNRRSFISAWLSDLVFDPDSGVIIAWEVWVFSMMTLQCLLTVSTICFRMSSKANESADIVILLIEVLFVLDMFVRFRLGFHEFGNKVMDLRIIKKNYIHSRAFVIDAIALTPLFLIGWGLVGLGQQSLEILSLNKLVRLFKVPAQFAALENKHLKFTLQLRLFKLVYYTFILSHTLGSFWFDFRSHASYMHKAWANESTHNVPDTIGVHWLPEETLLEEGFALQYFTSLFWSFGIMSATYPGELPKTISQCLFNAITLTLGFFLFAYVIGNFSDIIELMDAENREYYATLSSFRHLLAHFSLPTPIQERFKAYFFFKRFHSITQEHLLESCLPPSLLTDIRMVHLQPMIVKVSFLQGMNGSVTRMLVSHFSQVMVVKDEFVYRYGEEGSDMYFVFAGLLDTLIPREEEIKQRSSMLNQVTSGSYFGENALFVDSVRNAFVLAKSTSILYKLSRNSLETVFNRYPEWKKKVFRVINLQQQQMRLTHIAKLERHNSVGSTMTEEDLMNAYAERMEEARLRCGIPQFISVLLRGAPAQSSYHLAWIKAIIFTTLFMSIVVPYRISFDSMEHTEGLPVIVREVEIFCEVLYLADIWINWRIQRSSESVDLYEQDHRESYKSERLVYDVVAAIPLDYLFSSFSTDPIYRINRCLKLRNFLHYMDEINRRSIHKELHRLRTASILYVVLMYWTACAYFAIAVYDHFGDDWNAWLPDASLADPEGKHILRLLRGCFFATTSFIKKGRTFRPDTIVHFAFCIIVCFTGLLTMAFMIGEFANLFISYINNEVAYRKNHIAVELYLGRWKVTGDLKARTQAFLSSLWSSHRGVDYQSFLEGVPLCIRTDSILVIAQAPLRSFASDIFRPLPRSEEMGVVDKVMQDIARHLKFEGYPRGENVLVEGSITKSMYFVVRGYLFSTSEAHSNRGSSYGKGTYFGDKGILVCSVSRCTIRTLRACDLLSLGPDSLLRVLQSHRMTKLAYEIAMHTVQVITARDRVASGVTATETEWG</sequence>
<dbReference type="PANTHER" id="PTHR45638">
    <property type="entry name" value="CYCLIC NUCLEOTIDE-GATED CATION CHANNEL SUBUNIT A"/>
    <property type="match status" value="1"/>
</dbReference>
<evidence type="ECO:0000256" key="7">
    <source>
        <dbReference type="ARBA" id="ARBA00023286"/>
    </source>
</evidence>
<evidence type="ECO:0000313" key="10">
    <source>
        <dbReference type="EMBL" id="EGZ05411.1"/>
    </source>
</evidence>
<dbReference type="GO" id="GO:0044877">
    <property type="term" value="F:protein-containing complex binding"/>
    <property type="evidence" value="ECO:0007669"/>
    <property type="project" value="TreeGrafter"/>
</dbReference>
<dbReference type="GO" id="GO:0005221">
    <property type="term" value="F:intracellularly cyclic nucleotide-activated monoatomic cation channel activity"/>
    <property type="evidence" value="ECO:0007669"/>
    <property type="project" value="InterPro"/>
</dbReference>
<dbReference type="Proteomes" id="UP000002640">
    <property type="component" value="Unassembled WGS sequence"/>
</dbReference>
<dbReference type="Pfam" id="PF00027">
    <property type="entry name" value="cNMP_binding"/>
    <property type="match status" value="4"/>
</dbReference>
<name>G5AGH1_PHYSP</name>
<dbReference type="Gene3D" id="1.10.287.630">
    <property type="entry name" value="Helix hairpin bin"/>
    <property type="match status" value="2"/>
</dbReference>
<feature type="transmembrane region" description="Helical" evidence="8">
    <location>
        <begin position="1055"/>
        <end position="1074"/>
    </location>
</feature>
<feature type="transmembrane region" description="Helical" evidence="8">
    <location>
        <begin position="143"/>
        <end position="161"/>
    </location>
</feature>
<dbReference type="CDD" id="cd00038">
    <property type="entry name" value="CAP_ED"/>
    <property type="match status" value="4"/>
</dbReference>
<feature type="transmembrane region" description="Helical" evidence="8">
    <location>
        <begin position="529"/>
        <end position="548"/>
    </location>
</feature>
<dbReference type="Gene3D" id="1.10.287.70">
    <property type="match status" value="4"/>
</dbReference>
<dbReference type="PANTHER" id="PTHR45638:SF11">
    <property type="entry name" value="CYCLIC NUCLEOTIDE-GATED CATION CHANNEL SUBUNIT A"/>
    <property type="match status" value="1"/>
</dbReference>
<dbReference type="InParanoid" id="G5AGH1"/>
<feature type="transmembrane region" description="Helical" evidence="8">
    <location>
        <begin position="28"/>
        <end position="49"/>
    </location>
</feature>
<dbReference type="KEGG" id="psoj:PHYSODRAFT_533592"/>
<feature type="domain" description="Cyclic nucleotide-binding" evidence="9">
    <location>
        <begin position="313"/>
        <end position="411"/>
    </location>
</feature>
<feature type="transmembrane region" description="Helical" evidence="8">
    <location>
        <begin position="1744"/>
        <end position="1764"/>
    </location>
</feature>
<evidence type="ECO:0000259" key="9">
    <source>
        <dbReference type="PROSITE" id="PS50042"/>
    </source>
</evidence>
<keyword evidence="7" id="KW-0407">Ion channel</keyword>
<dbReference type="SUPFAM" id="SSF81324">
    <property type="entry name" value="Voltage-gated potassium channels"/>
    <property type="match status" value="4"/>
</dbReference>
<evidence type="ECO:0000256" key="8">
    <source>
        <dbReference type="SAM" id="Phobius"/>
    </source>
</evidence>
<evidence type="ECO:0000313" key="11">
    <source>
        <dbReference type="Proteomes" id="UP000002640"/>
    </source>
</evidence>
<feature type="domain" description="Cyclic nucleotide-binding" evidence="9">
    <location>
        <begin position="1852"/>
        <end position="1960"/>
    </location>
</feature>
<accession>G5AGH1</accession>
<dbReference type="EMBL" id="JH159166">
    <property type="protein sequence ID" value="EGZ05411.1"/>
    <property type="molecule type" value="Genomic_DNA"/>
</dbReference>
<feature type="transmembrane region" description="Helical" evidence="8">
    <location>
        <begin position="655"/>
        <end position="676"/>
    </location>
</feature>
<dbReference type="OMA" id="LFISREH"/>
<keyword evidence="11" id="KW-1185">Reference proteome</keyword>
<feature type="transmembrane region" description="Helical" evidence="8">
    <location>
        <begin position="1158"/>
        <end position="1177"/>
    </location>
</feature>
<dbReference type="GeneID" id="20661885"/>
<keyword evidence="3 8" id="KW-0812">Transmembrane</keyword>
<feature type="transmembrane region" description="Helical" evidence="8">
    <location>
        <begin position="1094"/>
        <end position="1117"/>
    </location>
</feature>
<evidence type="ECO:0000256" key="2">
    <source>
        <dbReference type="ARBA" id="ARBA00022448"/>
    </source>
</evidence>
<gene>
    <name evidence="10" type="ORF">PHYSODRAFT_533592</name>
</gene>
<organism evidence="10 11">
    <name type="scientific">Phytophthora sojae (strain P6497)</name>
    <name type="common">Soybean stem and root rot agent</name>
    <name type="synonym">Phytophthora megasperma f. sp. glycines</name>
    <dbReference type="NCBI Taxonomy" id="1094619"/>
    <lineage>
        <taxon>Eukaryota</taxon>
        <taxon>Sar</taxon>
        <taxon>Stramenopiles</taxon>
        <taxon>Oomycota</taxon>
        <taxon>Peronosporomycetes</taxon>
        <taxon>Peronosporales</taxon>
        <taxon>Peronosporaceae</taxon>
        <taxon>Phytophthora</taxon>
    </lineage>
</organism>